<evidence type="ECO:0000313" key="2">
    <source>
        <dbReference type="Proteomes" id="UP000543030"/>
    </source>
</evidence>
<name>A0A840RHK5_9NEIS</name>
<sequence>MSLLSIRYRTARGPRSFDLEYDQDISAVHIDSLVLQAAIQNEFKEDMSLRRITDFALGEKAHLETIEAVARRIGLFDIQYLTGEGMKHIQAKHRFLYR</sequence>
<gene>
    <name evidence="1" type="ORF">HNQ50_002482</name>
</gene>
<dbReference type="AlphaFoldDB" id="A0A840RHK5"/>
<keyword evidence="2" id="KW-1185">Reference proteome</keyword>
<proteinExistence type="predicted"/>
<reference evidence="1 2" key="1">
    <citation type="submission" date="2020-08" db="EMBL/GenBank/DDBJ databases">
        <title>Genomic Encyclopedia of Type Strains, Phase IV (KMG-IV): sequencing the most valuable type-strain genomes for metagenomic binning, comparative biology and taxonomic classification.</title>
        <authorList>
            <person name="Goeker M."/>
        </authorList>
    </citation>
    <scope>NUCLEOTIDE SEQUENCE [LARGE SCALE GENOMIC DNA]</scope>
    <source>
        <strain evidence="1 2">DSM 18233</strain>
    </source>
</reference>
<evidence type="ECO:0000313" key="1">
    <source>
        <dbReference type="EMBL" id="MBB5191752.1"/>
    </source>
</evidence>
<accession>A0A840RHK5</accession>
<comment type="caution">
    <text evidence="1">The sequence shown here is derived from an EMBL/GenBank/DDBJ whole genome shotgun (WGS) entry which is preliminary data.</text>
</comment>
<organism evidence="1 2">
    <name type="scientific">Silvimonas terrae</name>
    <dbReference type="NCBI Taxonomy" id="300266"/>
    <lineage>
        <taxon>Bacteria</taxon>
        <taxon>Pseudomonadati</taxon>
        <taxon>Pseudomonadota</taxon>
        <taxon>Betaproteobacteria</taxon>
        <taxon>Neisseriales</taxon>
        <taxon>Chitinibacteraceae</taxon>
        <taxon>Silvimonas</taxon>
    </lineage>
</organism>
<dbReference type="EMBL" id="JACHHN010000004">
    <property type="protein sequence ID" value="MBB5191752.1"/>
    <property type="molecule type" value="Genomic_DNA"/>
</dbReference>
<dbReference type="Proteomes" id="UP000543030">
    <property type="component" value="Unassembled WGS sequence"/>
</dbReference>
<protein>
    <submittedName>
        <fullName evidence="1">Uncharacterized protein</fullName>
    </submittedName>
</protein>
<dbReference type="RefSeq" id="WP_184101052.1">
    <property type="nucleotide sequence ID" value="NZ_JACHHN010000004.1"/>
</dbReference>